<dbReference type="GO" id="GO:0005739">
    <property type="term" value="C:mitochondrion"/>
    <property type="evidence" value="ECO:0000318"/>
    <property type="project" value="GO_Central"/>
</dbReference>
<dbReference type="FunFam" id="3.40.50.1820:FF:000501">
    <property type="entry name" value="Predicted protein"/>
    <property type="match status" value="1"/>
</dbReference>
<dbReference type="KEGG" id="tad:TRIADDRAFT_59272"/>
<evidence type="ECO:0000313" key="14">
    <source>
        <dbReference type="Proteomes" id="UP000009022"/>
    </source>
</evidence>
<evidence type="ECO:0000256" key="5">
    <source>
        <dbReference type="ARBA" id="ARBA00043667"/>
    </source>
</evidence>
<organism evidence="13 14">
    <name type="scientific">Trichoplax adhaerens</name>
    <name type="common">Trichoplax reptans</name>
    <dbReference type="NCBI Taxonomy" id="10228"/>
    <lineage>
        <taxon>Eukaryota</taxon>
        <taxon>Metazoa</taxon>
        <taxon>Placozoa</taxon>
        <taxon>Uniplacotomia</taxon>
        <taxon>Trichoplacea</taxon>
        <taxon>Trichoplacidae</taxon>
        <taxon>Trichoplax</taxon>
    </lineage>
</organism>
<evidence type="ECO:0000256" key="3">
    <source>
        <dbReference type="ARBA" id="ARBA00026104"/>
    </source>
</evidence>
<evidence type="ECO:0000256" key="8">
    <source>
        <dbReference type="ARBA" id="ARBA00048283"/>
    </source>
</evidence>
<accession>B3S5C0</accession>
<comment type="catalytic activity">
    <reaction evidence="11">
        <text>1-octadecanoyl-2-(5Z,8Z,11Z,14Z-eicosatetraenoyl)-sn-glycerol + H2O = 2-(5Z,8Z,11Z,14Z-eicosatetraenoyl)-glycerol + octadecanoate + H(+)</text>
        <dbReference type="Rhea" id="RHEA:38507"/>
        <dbReference type="ChEBI" id="CHEBI:15377"/>
        <dbReference type="ChEBI" id="CHEBI:15378"/>
        <dbReference type="ChEBI" id="CHEBI:25629"/>
        <dbReference type="ChEBI" id="CHEBI:52392"/>
        <dbReference type="ChEBI" id="CHEBI:75728"/>
    </reaction>
</comment>
<evidence type="ECO:0000256" key="10">
    <source>
        <dbReference type="ARBA" id="ARBA00048513"/>
    </source>
</evidence>
<dbReference type="SUPFAM" id="SSF53474">
    <property type="entry name" value="alpha/beta-Hydrolases"/>
    <property type="match status" value="1"/>
</dbReference>
<dbReference type="CTD" id="6756479"/>
<dbReference type="GO" id="GO:0052689">
    <property type="term" value="F:carboxylic ester hydrolase activity"/>
    <property type="evidence" value="ECO:0000318"/>
    <property type="project" value="GO_Central"/>
</dbReference>
<evidence type="ECO:0000256" key="7">
    <source>
        <dbReference type="ARBA" id="ARBA00044064"/>
    </source>
</evidence>
<dbReference type="AlphaFoldDB" id="B3S5C0"/>
<dbReference type="InterPro" id="IPR029058">
    <property type="entry name" value="AB_hydrolase_fold"/>
</dbReference>
<comment type="similarity">
    <text evidence="1">Belongs to the AB hydrolase superfamily.</text>
</comment>
<evidence type="ECO:0000259" key="12">
    <source>
        <dbReference type="Pfam" id="PF00561"/>
    </source>
</evidence>
<evidence type="ECO:0000256" key="1">
    <source>
        <dbReference type="ARBA" id="ARBA00008645"/>
    </source>
</evidence>
<keyword evidence="2" id="KW-0378">Hydrolase</keyword>
<dbReference type="Pfam" id="PF00561">
    <property type="entry name" value="Abhydrolase_1"/>
    <property type="match status" value="1"/>
</dbReference>
<comment type="catalytic activity">
    <reaction evidence="9">
        <text>1,2-didecanoylglycerol + H2O = decanoylglycerol + decanoate + H(+)</text>
        <dbReference type="Rhea" id="RHEA:48596"/>
        <dbReference type="ChEBI" id="CHEBI:11152"/>
        <dbReference type="ChEBI" id="CHEBI:15377"/>
        <dbReference type="ChEBI" id="CHEBI:15378"/>
        <dbReference type="ChEBI" id="CHEBI:27689"/>
        <dbReference type="ChEBI" id="CHEBI:90605"/>
    </reaction>
</comment>
<comment type="catalytic activity">
    <reaction evidence="8">
        <text>1-octadecanoyl-2-(4Z,7Z,10Z,13Z,16Z,19Z-docosahexaenoyl)-sn-glycerol + H2O = 2-(4Z,7Z,10Z,13Z,16Z,19Z-docosahexaenoyl)-glycerol + octadecanoate + H(+)</text>
        <dbReference type="Rhea" id="RHEA:77107"/>
        <dbReference type="ChEBI" id="CHEBI:15377"/>
        <dbReference type="ChEBI" id="CHEBI:15378"/>
        <dbReference type="ChEBI" id="CHEBI:25629"/>
        <dbReference type="ChEBI" id="CHEBI:77129"/>
        <dbReference type="ChEBI" id="CHEBI:186738"/>
    </reaction>
</comment>
<comment type="catalytic activity">
    <reaction evidence="6">
        <text>a 1,3-diacyl-sn-glycerol + H2O = a 1-acyl-sn-glycerol + a fatty acid + H(+)</text>
        <dbReference type="Rhea" id="RHEA:38503"/>
        <dbReference type="ChEBI" id="CHEBI:15377"/>
        <dbReference type="ChEBI" id="CHEBI:15378"/>
        <dbReference type="ChEBI" id="CHEBI:28868"/>
        <dbReference type="ChEBI" id="CHEBI:64683"/>
        <dbReference type="ChEBI" id="CHEBI:77272"/>
    </reaction>
</comment>
<dbReference type="InParanoid" id="B3S5C0"/>
<dbReference type="PANTHER" id="PTHR46118">
    <property type="entry name" value="PROTEIN ABHD11"/>
    <property type="match status" value="1"/>
</dbReference>
<dbReference type="EC" id="3.1.1.116" evidence="3"/>
<evidence type="ECO:0000256" key="2">
    <source>
        <dbReference type="ARBA" id="ARBA00022801"/>
    </source>
</evidence>
<evidence type="ECO:0000256" key="9">
    <source>
        <dbReference type="ARBA" id="ARBA00048504"/>
    </source>
</evidence>
<dbReference type="Gene3D" id="3.40.50.1820">
    <property type="entry name" value="alpha/beta hydrolase"/>
    <property type="match status" value="1"/>
</dbReference>
<name>B3S5C0_TRIAD</name>
<reference evidence="13 14" key="1">
    <citation type="journal article" date="2008" name="Nature">
        <title>The Trichoplax genome and the nature of placozoans.</title>
        <authorList>
            <person name="Srivastava M."/>
            <person name="Begovic E."/>
            <person name="Chapman J."/>
            <person name="Putnam N.H."/>
            <person name="Hellsten U."/>
            <person name="Kawashima T."/>
            <person name="Kuo A."/>
            <person name="Mitros T."/>
            <person name="Salamov A."/>
            <person name="Carpenter M.L."/>
            <person name="Signorovitch A.Y."/>
            <person name="Moreno M.A."/>
            <person name="Kamm K."/>
            <person name="Grimwood J."/>
            <person name="Schmutz J."/>
            <person name="Shapiro H."/>
            <person name="Grigoriev I.V."/>
            <person name="Buss L.W."/>
            <person name="Schierwater B."/>
            <person name="Dellaporta S.L."/>
            <person name="Rokhsar D.S."/>
        </authorList>
    </citation>
    <scope>NUCLEOTIDE SEQUENCE [LARGE SCALE GENOMIC DNA]</scope>
    <source>
        <strain evidence="13 14">Grell-BS-1999</strain>
    </source>
</reference>
<evidence type="ECO:0000256" key="4">
    <source>
        <dbReference type="ARBA" id="ARBA00042703"/>
    </source>
</evidence>
<evidence type="ECO:0000256" key="11">
    <source>
        <dbReference type="ARBA" id="ARBA00048919"/>
    </source>
</evidence>
<dbReference type="PhylomeDB" id="B3S5C0"/>
<dbReference type="OMA" id="QFICMSL"/>
<comment type="catalytic activity">
    <reaction evidence="10">
        <text>1-octadecanoyl-2-(9Z-octadecenoyl)-sn-glycerol + H2O = 2-(9Z-octadecenoyl)-glycerol + octadecanoate + H(+)</text>
        <dbReference type="Rhea" id="RHEA:77103"/>
        <dbReference type="ChEBI" id="CHEBI:15377"/>
        <dbReference type="ChEBI" id="CHEBI:15378"/>
        <dbReference type="ChEBI" id="CHEBI:25629"/>
        <dbReference type="ChEBI" id="CHEBI:73990"/>
        <dbReference type="ChEBI" id="CHEBI:75468"/>
    </reaction>
</comment>
<evidence type="ECO:0000256" key="6">
    <source>
        <dbReference type="ARBA" id="ARBA00043742"/>
    </source>
</evidence>
<sequence>MARYLRRAMCTYDYSKFRSVDLAYSVYENFRRKEAVVAPAIIILHALFSNRLTWNHVARALSKATKRKVITLDARNHGDSPHVDDMSQFSMVDDIKCIVHKLQLRPPVVILGHSVGGRTGMTMALNGGLAWVKSLIVVDESPSMNPILLEESPTQLYIDTLKNVNPNRFNSLQEIDHALADTIKSKGSRHFLLQNIYEKHGKFNWKFNIESIANNLSNIRDVPRRKGEQYSGNTLFIGGSNSNHIRVENYAEIGELFPNALIHHVEGTGHWIHAQNPTEFINITSNFLIEDER</sequence>
<feature type="domain" description="AB hydrolase-1" evidence="12">
    <location>
        <begin position="39"/>
        <end position="277"/>
    </location>
</feature>
<dbReference type="GO" id="GO:0006629">
    <property type="term" value="P:lipid metabolic process"/>
    <property type="evidence" value="ECO:0000318"/>
    <property type="project" value="GO_Central"/>
</dbReference>
<evidence type="ECO:0000313" key="13">
    <source>
        <dbReference type="EMBL" id="EDV22236.1"/>
    </source>
</evidence>
<comment type="catalytic activity">
    <reaction evidence="5">
        <text>a 1,2-diacyl-sn-glycerol + H2O = a 2-acylglycerol + a fatty acid + H(+)</text>
        <dbReference type="Rhea" id="RHEA:33275"/>
        <dbReference type="ChEBI" id="CHEBI:15377"/>
        <dbReference type="ChEBI" id="CHEBI:15378"/>
        <dbReference type="ChEBI" id="CHEBI:17389"/>
        <dbReference type="ChEBI" id="CHEBI:17815"/>
        <dbReference type="ChEBI" id="CHEBI:28868"/>
        <dbReference type="EC" id="3.1.1.116"/>
    </reaction>
</comment>
<proteinExistence type="inferred from homology"/>
<dbReference type="GeneID" id="6756479"/>
<dbReference type="RefSeq" id="XP_002115391.1">
    <property type="nucleotide sequence ID" value="XM_002115355.1"/>
</dbReference>
<dbReference type="Proteomes" id="UP000009022">
    <property type="component" value="Unassembled WGS sequence"/>
</dbReference>
<dbReference type="HOGENOM" id="CLU_020336_53_0_1"/>
<keyword evidence="14" id="KW-1185">Reference proteome</keyword>
<protein>
    <recommendedName>
        <fullName evidence="7">sn-1-specific diacylglycerol lipase ABHD11</fullName>
        <ecNumber evidence="3">3.1.1.116</ecNumber>
    </recommendedName>
    <alternativeName>
        <fullName evidence="4">Alpha/beta hydrolase domain-containing protein 11</fullName>
    </alternativeName>
</protein>
<dbReference type="PANTHER" id="PTHR46118:SF4">
    <property type="entry name" value="PROTEIN ABHD11"/>
    <property type="match status" value="1"/>
</dbReference>
<gene>
    <name evidence="13" type="ORF">TRIADDRAFT_59272</name>
</gene>
<dbReference type="OrthoDB" id="8119704at2759"/>
<dbReference type="InterPro" id="IPR000073">
    <property type="entry name" value="AB_hydrolase_1"/>
</dbReference>
<dbReference type="EMBL" id="DS985250">
    <property type="protein sequence ID" value="EDV22236.1"/>
    <property type="molecule type" value="Genomic_DNA"/>
</dbReference>
<dbReference type="eggNOG" id="KOG2382">
    <property type="taxonomic scope" value="Eukaryota"/>
</dbReference>